<feature type="region of interest" description="Disordered" evidence="8">
    <location>
        <begin position="1"/>
        <end position="35"/>
    </location>
</feature>
<evidence type="ECO:0000256" key="2">
    <source>
        <dbReference type="ARBA" id="ARBA00007935"/>
    </source>
</evidence>
<dbReference type="PATRIC" id="fig|883066.3.peg.469"/>
<evidence type="ECO:0000256" key="8">
    <source>
        <dbReference type="SAM" id="MobiDB-lite"/>
    </source>
</evidence>
<proteinExistence type="inferred from homology"/>
<protein>
    <submittedName>
        <fullName evidence="10">Uncharacterized protein</fullName>
    </submittedName>
</protein>
<dbReference type="Proteomes" id="UP000009888">
    <property type="component" value="Unassembled WGS sequence"/>
</dbReference>
<dbReference type="GO" id="GO:0022857">
    <property type="term" value="F:transmembrane transporter activity"/>
    <property type="evidence" value="ECO:0007669"/>
    <property type="project" value="InterPro"/>
</dbReference>
<feature type="transmembrane region" description="Helical" evidence="9">
    <location>
        <begin position="126"/>
        <end position="147"/>
    </location>
</feature>
<feature type="transmembrane region" description="Helical" evidence="9">
    <location>
        <begin position="342"/>
        <end position="360"/>
    </location>
</feature>
<evidence type="ECO:0000313" key="10">
    <source>
        <dbReference type="EMBL" id="EKU95661.1"/>
    </source>
</evidence>
<dbReference type="CDD" id="cd06550">
    <property type="entry name" value="TM_ABC_iron-siderophores_like"/>
    <property type="match status" value="1"/>
</dbReference>
<evidence type="ECO:0000256" key="3">
    <source>
        <dbReference type="ARBA" id="ARBA00022448"/>
    </source>
</evidence>
<evidence type="ECO:0000256" key="4">
    <source>
        <dbReference type="ARBA" id="ARBA00022475"/>
    </source>
</evidence>
<dbReference type="PANTHER" id="PTHR30472">
    <property type="entry name" value="FERRIC ENTEROBACTIN TRANSPORT SYSTEM PERMEASE PROTEIN"/>
    <property type="match status" value="1"/>
</dbReference>
<feature type="transmembrane region" description="Helical" evidence="9">
    <location>
        <begin position="280"/>
        <end position="302"/>
    </location>
</feature>
<feature type="transmembrane region" description="Helical" evidence="9">
    <location>
        <begin position="184"/>
        <end position="205"/>
    </location>
</feature>
<evidence type="ECO:0000256" key="6">
    <source>
        <dbReference type="ARBA" id="ARBA00022989"/>
    </source>
</evidence>
<keyword evidence="11" id="KW-1185">Reference proteome</keyword>
<comment type="subcellular location">
    <subcellularLocation>
        <location evidence="1">Cell membrane</location>
        <topology evidence="1">Multi-pass membrane protein</topology>
    </subcellularLocation>
</comment>
<evidence type="ECO:0000256" key="5">
    <source>
        <dbReference type="ARBA" id="ARBA00022692"/>
    </source>
</evidence>
<evidence type="ECO:0000256" key="1">
    <source>
        <dbReference type="ARBA" id="ARBA00004651"/>
    </source>
</evidence>
<comment type="similarity">
    <text evidence="2">Belongs to the binding-protein-dependent transport system permease family. FecCD subfamily.</text>
</comment>
<dbReference type="RefSeq" id="WP_007000665.1">
    <property type="nucleotide sequence ID" value="NZ_JH992955.1"/>
</dbReference>
<keyword evidence="5 9" id="KW-0812">Transmembrane</keyword>
<dbReference type="STRING" id="202789.GCA_001457435_01687"/>
<feature type="transmembrane region" description="Helical" evidence="9">
    <location>
        <begin position="44"/>
        <end position="64"/>
    </location>
</feature>
<dbReference type="AlphaFoldDB" id="K9EIE8"/>
<reference evidence="10 11" key="1">
    <citation type="submission" date="2012-09" db="EMBL/GenBank/DDBJ databases">
        <title>The Genome Sequence of Actinobaculum massiliae ACS-171-V-COL2.</title>
        <authorList>
            <consortium name="The Broad Institute Genome Sequencing Platform"/>
            <person name="Earl A."/>
            <person name="Ward D."/>
            <person name="Feldgarden M."/>
            <person name="Gevers D."/>
            <person name="Saerens B."/>
            <person name="Vaneechoutte M."/>
            <person name="Walker B."/>
            <person name="Young S.K."/>
            <person name="Zeng Q."/>
            <person name="Gargeya S."/>
            <person name="Fitzgerald M."/>
            <person name="Haas B."/>
            <person name="Abouelleil A."/>
            <person name="Alvarado L."/>
            <person name="Arachchi H.M."/>
            <person name="Berlin A."/>
            <person name="Chapman S.B."/>
            <person name="Goldberg J."/>
            <person name="Griggs A."/>
            <person name="Gujja S."/>
            <person name="Hansen M."/>
            <person name="Howarth C."/>
            <person name="Imamovic A."/>
            <person name="Larimer J."/>
            <person name="McCowen C."/>
            <person name="Montmayeur A."/>
            <person name="Murphy C."/>
            <person name="Neiman D."/>
            <person name="Pearson M."/>
            <person name="Priest M."/>
            <person name="Roberts A."/>
            <person name="Saif S."/>
            <person name="Shea T."/>
            <person name="Sisk P."/>
            <person name="Sykes S."/>
            <person name="Wortman J."/>
            <person name="Nusbaum C."/>
            <person name="Birren B."/>
        </authorList>
    </citation>
    <scope>NUCLEOTIDE SEQUENCE [LARGE SCALE GENOMIC DNA]</scope>
    <source>
        <strain evidence="11">ACS-171-V-Col2</strain>
    </source>
</reference>
<dbReference type="Gene3D" id="1.10.3470.10">
    <property type="entry name" value="ABC transporter involved in vitamin B12 uptake, BtuC"/>
    <property type="match status" value="1"/>
</dbReference>
<dbReference type="GO" id="GO:0033214">
    <property type="term" value="P:siderophore-iron import into cell"/>
    <property type="evidence" value="ECO:0007669"/>
    <property type="project" value="TreeGrafter"/>
</dbReference>
<organism evidence="10 11">
    <name type="scientific">Actinobaculum massiliense ACS-171-V-Col2</name>
    <dbReference type="NCBI Taxonomy" id="883066"/>
    <lineage>
        <taxon>Bacteria</taxon>
        <taxon>Bacillati</taxon>
        <taxon>Actinomycetota</taxon>
        <taxon>Actinomycetes</taxon>
        <taxon>Actinomycetales</taxon>
        <taxon>Actinomycetaceae</taxon>
        <taxon>Actinobaculum</taxon>
    </lineage>
</organism>
<keyword evidence="4" id="KW-1003">Cell membrane</keyword>
<dbReference type="FunFam" id="1.10.3470.10:FF:000001">
    <property type="entry name" value="Vitamin B12 ABC transporter permease BtuC"/>
    <property type="match status" value="1"/>
</dbReference>
<evidence type="ECO:0000256" key="9">
    <source>
        <dbReference type="SAM" id="Phobius"/>
    </source>
</evidence>
<dbReference type="eggNOG" id="COG0609">
    <property type="taxonomic scope" value="Bacteria"/>
</dbReference>
<dbReference type="PANTHER" id="PTHR30472:SF1">
    <property type="entry name" value="FE(3+) DICITRATE TRANSPORT SYSTEM PERMEASE PROTEIN FECC-RELATED"/>
    <property type="match status" value="1"/>
</dbReference>
<keyword evidence="7 9" id="KW-0472">Membrane</keyword>
<dbReference type="InterPro" id="IPR000522">
    <property type="entry name" value="ABC_transptr_permease_BtuC"/>
</dbReference>
<keyword evidence="6 9" id="KW-1133">Transmembrane helix</keyword>
<gene>
    <name evidence="10" type="ORF">HMPREF9233_00448</name>
</gene>
<feature type="compositionally biased region" description="Low complexity" evidence="8">
    <location>
        <begin position="11"/>
        <end position="30"/>
    </location>
</feature>
<sequence>MASSHIAPPVASDRAASPTATRAATTATASRARHPAVARKRRQLLLIGLITLAIITCASIAIGARSVPLNTVLDALLDRPVSELDAHAVLDSRLPRTAAGLLVGCALGMAGAVMQGVARNPLADPGILGISAGSAFAVTLGIGLLNWHTPSHYTWLAMLGAALATGLVLVIGTRGAGRADPVRTLLTGVALSAVLQGFTTALRLANPRTFNETLVWQAGTLEGRGWAPLLAALPFLAVGVAIAALISGPLNGIALGDDAAGGLGIQVGAVRLWAALAVTLLAGGAVAICGPIAFIGLMAPHLIRNLIGPDQRWILGLCALWAPIILLTADILGRFILPSGEMPVSVVAAFVGAPVLIAVVRRKGALS</sequence>
<dbReference type="InterPro" id="IPR037294">
    <property type="entry name" value="ABC_BtuC-like"/>
</dbReference>
<dbReference type="Pfam" id="PF01032">
    <property type="entry name" value="FecCD"/>
    <property type="match status" value="1"/>
</dbReference>
<dbReference type="SUPFAM" id="SSF81345">
    <property type="entry name" value="ABC transporter involved in vitamin B12 uptake, BtuC"/>
    <property type="match status" value="1"/>
</dbReference>
<accession>K9EIE8</accession>
<name>K9EIE8_9ACTO</name>
<feature type="transmembrane region" description="Helical" evidence="9">
    <location>
        <begin position="314"/>
        <end position="336"/>
    </location>
</feature>
<evidence type="ECO:0000313" key="11">
    <source>
        <dbReference type="Proteomes" id="UP000009888"/>
    </source>
</evidence>
<comment type="caution">
    <text evidence="10">The sequence shown here is derived from an EMBL/GenBank/DDBJ whole genome shotgun (WGS) entry which is preliminary data.</text>
</comment>
<dbReference type="GO" id="GO:0005886">
    <property type="term" value="C:plasma membrane"/>
    <property type="evidence" value="ECO:0007669"/>
    <property type="project" value="UniProtKB-SubCell"/>
</dbReference>
<feature type="transmembrane region" description="Helical" evidence="9">
    <location>
        <begin position="225"/>
        <end position="246"/>
    </location>
</feature>
<dbReference type="EMBL" id="AGWL01000002">
    <property type="protein sequence ID" value="EKU95661.1"/>
    <property type="molecule type" value="Genomic_DNA"/>
</dbReference>
<evidence type="ECO:0000256" key="7">
    <source>
        <dbReference type="ARBA" id="ARBA00023136"/>
    </source>
</evidence>
<feature type="transmembrane region" description="Helical" evidence="9">
    <location>
        <begin position="153"/>
        <end position="172"/>
    </location>
</feature>
<dbReference type="HOGENOM" id="CLU_013016_1_0_11"/>
<keyword evidence="3" id="KW-0813">Transport</keyword>